<feature type="region of interest" description="Disordered" evidence="1">
    <location>
        <begin position="22"/>
        <end position="47"/>
    </location>
</feature>
<dbReference type="InParanoid" id="E4X9B2"/>
<sequence length="47" mass="5192">MVVHDAALRLFPHRSSFYQIRLPVSPEGPSGKADSDAIETRCSPSHQ</sequence>
<evidence type="ECO:0000313" key="3">
    <source>
        <dbReference type="EMBL" id="CBY39351.1"/>
    </source>
</evidence>
<name>E4X9B2_OIKDI</name>
<keyword evidence="4" id="KW-1185">Reference proteome</keyword>
<evidence type="ECO:0000256" key="1">
    <source>
        <dbReference type="SAM" id="MobiDB-lite"/>
    </source>
</evidence>
<evidence type="ECO:0000313" key="2">
    <source>
        <dbReference type="EMBL" id="CBY19041.1"/>
    </source>
</evidence>
<evidence type="ECO:0000313" key="4">
    <source>
        <dbReference type="Proteomes" id="UP000001307"/>
    </source>
</evidence>
<dbReference type="AlphaFoldDB" id="E4X9B2"/>
<dbReference type="Proteomes" id="UP000011014">
    <property type="component" value="Unassembled WGS sequence"/>
</dbReference>
<organism evidence="2">
    <name type="scientific">Oikopleura dioica</name>
    <name type="common">Tunicate</name>
    <dbReference type="NCBI Taxonomy" id="34765"/>
    <lineage>
        <taxon>Eukaryota</taxon>
        <taxon>Metazoa</taxon>
        <taxon>Chordata</taxon>
        <taxon>Tunicata</taxon>
        <taxon>Appendicularia</taxon>
        <taxon>Copelata</taxon>
        <taxon>Oikopleuridae</taxon>
        <taxon>Oikopleura</taxon>
    </lineage>
</organism>
<accession>E4X9B2</accession>
<reference evidence="2" key="1">
    <citation type="journal article" date="2010" name="Science">
        <title>Plasticity of animal genome architecture unmasked by rapid evolution of a pelagic tunicate.</title>
        <authorList>
            <person name="Denoeud F."/>
            <person name="Henriet S."/>
            <person name="Mungpakdee S."/>
            <person name="Aury J.M."/>
            <person name="Da Silva C."/>
            <person name="Brinkmann H."/>
            <person name="Mikhaleva J."/>
            <person name="Olsen L.C."/>
            <person name="Jubin C."/>
            <person name="Canestro C."/>
            <person name="Bouquet J.M."/>
            <person name="Danks G."/>
            <person name="Poulain J."/>
            <person name="Campsteijn C."/>
            <person name="Adamski M."/>
            <person name="Cross I."/>
            <person name="Yadetie F."/>
            <person name="Muffato M."/>
            <person name="Louis A."/>
            <person name="Butcher S."/>
            <person name="Tsagkogeorga G."/>
            <person name="Konrad A."/>
            <person name="Singh S."/>
            <person name="Jensen M.F."/>
            <person name="Cong E.H."/>
            <person name="Eikeseth-Otteraa H."/>
            <person name="Noel B."/>
            <person name="Anthouard V."/>
            <person name="Porcel B.M."/>
            <person name="Kachouri-Lafond R."/>
            <person name="Nishino A."/>
            <person name="Ugolini M."/>
            <person name="Chourrout P."/>
            <person name="Nishida H."/>
            <person name="Aasland R."/>
            <person name="Huzurbazar S."/>
            <person name="Westhof E."/>
            <person name="Delsuc F."/>
            <person name="Lehrach H."/>
            <person name="Reinhardt R."/>
            <person name="Weissenbach J."/>
            <person name="Roy S.W."/>
            <person name="Artiguenave F."/>
            <person name="Postlethwait J.H."/>
            <person name="Manak J.R."/>
            <person name="Thompson E.M."/>
            <person name="Jaillon O."/>
            <person name="Du Pasquier L."/>
            <person name="Boudinot P."/>
            <person name="Liberles D.A."/>
            <person name="Volff J.N."/>
            <person name="Philippe H."/>
            <person name="Lenhard B."/>
            <person name="Roest Crollius H."/>
            <person name="Wincker P."/>
            <person name="Chourrout D."/>
        </authorList>
    </citation>
    <scope>NUCLEOTIDE SEQUENCE [LARGE SCALE GENOMIC DNA]</scope>
</reference>
<proteinExistence type="predicted"/>
<protein>
    <submittedName>
        <fullName evidence="2">Uncharacterized protein</fullName>
    </submittedName>
</protein>
<dbReference type="Proteomes" id="UP000001307">
    <property type="component" value="Unassembled WGS sequence"/>
</dbReference>
<dbReference type="EMBL" id="FN655507">
    <property type="protein sequence ID" value="CBY39351.1"/>
    <property type="molecule type" value="Genomic_DNA"/>
</dbReference>
<gene>
    <name evidence="2" type="ORF">GSOID_T00004460001</name>
    <name evidence="3" type="ORF">GSOID_T00019916001</name>
</gene>
<dbReference type="EMBL" id="FN653030">
    <property type="protein sequence ID" value="CBY19041.1"/>
    <property type="molecule type" value="Genomic_DNA"/>
</dbReference>